<evidence type="ECO:0000259" key="1">
    <source>
        <dbReference type="Pfam" id="PF10593"/>
    </source>
</evidence>
<sequence length="611" mass="69330">MDIAKWAGMVGNVGRHQYEDRLATLKRKGINTASIEKTIKATGESLDHRDNVSFVIFGEPQSGKTEMMIALNAKLLDDGYDVIINLLTDSVDLLHQSLSRFRGAGLSPSPKQFSELPSNAREIKGKQWVIFSKKNARDLEKLKESLRFVDKVMVIDDEADYASPNAKINSGDRTKINWLIQELIKGRGQYIGVTATAARLDLNNTFDNKTERWVDFEPHPEYVGQEFFFPQNGKVTYILKQFEADEGNERLELRSAIYHFLCGVAEQHQKGLSENFTMIVHTSGKTSEHREDFSIVEETLGILANPNHRKFASSISQLLKVAQDFGSLGPDSIVEFVLKNINKNQIVEINSKRRNDNISDILNPKSLFSFGVGGNIISRGVTFDNLLSMYFTRSVKGKFTQDTYIQRARMFGSRGKYKNSFQLWVTKSLLTNWTKCFAFHKLAIEAARSGMGAPVWLSDHKTSPTSSASIDRSSVDFEDGEMSFALFQFDKTKSYMGDEKLKDLQRLDALRKSVPAGVFPDYVFNYLKTQHEKEGDICFHPSSAFGVTARYPQSEIDAVRRSKGIFSTNEFARGGRPDARHHLKIYYNPKGKARLFYKINGKTIRFMQNRR</sequence>
<dbReference type="Pfam" id="PF10593">
    <property type="entry name" value="Z1"/>
    <property type="match status" value="1"/>
</dbReference>
<proteinExistence type="predicted"/>
<accession>A0AAU8CRR1</accession>
<protein>
    <submittedName>
        <fullName evidence="2">Z1 domain-containing protein</fullName>
    </submittedName>
</protein>
<name>A0AAU8CRR1_9HYPH</name>
<dbReference type="EMBL" id="CP159253">
    <property type="protein sequence ID" value="XCG49009.1"/>
    <property type="molecule type" value="Genomic_DNA"/>
</dbReference>
<gene>
    <name evidence="2" type="ORF">ABVK50_28055</name>
</gene>
<evidence type="ECO:0000313" key="2">
    <source>
        <dbReference type="EMBL" id="XCG49009.1"/>
    </source>
</evidence>
<dbReference type="InterPro" id="IPR018310">
    <property type="entry name" value="Put_endonuclease_Z1-dom"/>
</dbReference>
<dbReference type="SUPFAM" id="SSF52540">
    <property type="entry name" value="P-loop containing nucleoside triphosphate hydrolases"/>
    <property type="match status" value="1"/>
</dbReference>
<dbReference type="RefSeq" id="WP_353643462.1">
    <property type="nucleotide sequence ID" value="NZ_CP159253.1"/>
</dbReference>
<dbReference type="InterPro" id="IPR027417">
    <property type="entry name" value="P-loop_NTPase"/>
</dbReference>
<reference evidence="2" key="1">
    <citation type="submission" date="2024-06" db="EMBL/GenBank/DDBJ databases">
        <title>Mesorhizobium karijinii sp. nov., a symbiont of the iconic Swainsona formosa from arid Australia.</title>
        <authorList>
            <person name="Hill Y.J."/>
            <person name="Watkin E.L.J."/>
            <person name="O'Hara G.W."/>
            <person name="Terpolilli J."/>
            <person name="Tye M.L."/>
            <person name="Kohlmeier M.G."/>
        </authorList>
    </citation>
    <scope>NUCLEOTIDE SEQUENCE</scope>
    <source>
        <strain evidence="2">WSM2240</strain>
    </source>
</reference>
<feature type="domain" description="Putative endonuclease Z1" evidence="1">
    <location>
        <begin position="252"/>
        <end position="436"/>
    </location>
</feature>
<organism evidence="2">
    <name type="scientific">Mesorhizobium sp. WSM2240</name>
    <dbReference type="NCBI Taxonomy" id="3228851"/>
    <lineage>
        <taxon>Bacteria</taxon>
        <taxon>Pseudomonadati</taxon>
        <taxon>Pseudomonadota</taxon>
        <taxon>Alphaproteobacteria</taxon>
        <taxon>Hyphomicrobiales</taxon>
        <taxon>Phyllobacteriaceae</taxon>
        <taxon>Mesorhizobium</taxon>
    </lineage>
</organism>
<dbReference type="AlphaFoldDB" id="A0AAU8CRR1"/>